<accession>A0ABU0DA31</accession>
<dbReference type="InterPro" id="IPR000683">
    <property type="entry name" value="Gfo/Idh/MocA-like_OxRdtase_N"/>
</dbReference>
<keyword evidence="4" id="KW-1185">Reference proteome</keyword>
<proteinExistence type="predicted"/>
<dbReference type="Proteomes" id="UP001232343">
    <property type="component" value="Unassembled WGS sequence"/>
</dbReference>
<dbReference type="SUPFAM" id="SSF55347">
    <property type="entry name" value="Glyceraldehyde-3-phosphate dehydrogenase-like, C-terminal domain"/>
    <property type="match status" value="1"/>
</dbReference>
<dbReference type="InterPro" id="IPR036291">
    <property type="entry name" value="NAD(P)-bd_dom_sf"/>
</dbReference>
<dbReference type="Pfam" id="PF01408">
    <property type="entry name" value="GFO_IDH_MocA"/>
    <property type="match status" value="1"/>
</dbReference>
<dbReference type="RefSeq" id="WP_244683518.1">
    <property type="nucleotide sequence ID" value="NZ_JALIRM010000019.1"/>
</dbReference>
<feature type="domain" description="Gfo/Idh/MocA-like oxidoreductase N-terminal" evidence="1">
    <location>
        <begin position="2"/>
        <end position="120"/>
    </location>
</feature>
<dbReference type="InterPro" id="IPR052515">
    <property type="entry name" value="Gfo/Idh/MocA_Oxidoreductase"/>
</dbReference>
<dbReference type="InterPro" id="IPR055170">
    <property type="entry name" value="GFO_IDH_MocA-like_dom"/>
</dbReference>
<evidence type="ECO:0000259" key="1">
    <source>
        <dbReference type="Pfam" id="PF01408"/>
    </source>
</evidence>
<reference evidence="3 4" key="1">
    <citation type="submission" date="2023-07" db="EMBL/GenBank/DDBJ databases">
        <title>Genomic Encyclopedia of Type Strains, Phase IV (KMG-IV): sequencing the most valuable type-strain genomes for metagenomic binning, comparative biology and taxonomic classification.</title>
        <authorList>
            <person name="Goeker M."/>
        </authorList>
    </citation>
    <scope>NUCLEOTIDE SEQUENCE [LARGE SCALE GENOMIC DNA]</scope>
    <source>
        <strain evidence="3 4">DSM 27848</strain>
    </source>
</reference>
<dbReference type="Pfam" id="PF22725">
    <property type="entry name" value="GFO_IDH_MocA_C3"/>
    <property type="match status" value="1"/>
</dbReference>
<evidence type="ECO:0000259" key="2">
    <source>
        <dbReference type="Pfam" id="PF22725"/>
    </source>
</evidence>
<dbReference type="Gene3D" id="3.40.50.720">
    <property type="entry name" value="NAD(P)-binding Rossmann-like Domain"/>
    <property type="match status" value="1"/>
</dbReference>
<evidence type="ECO:0000313" key="4">
    <source>
        <dbReference type="Proteomes" id="UP001232343"/>
    </source>
</evidence>
<dbReference type="SUPFAM" id="SSF51735">
    <property type="entry name" value="NAD(P)-binding Rossmann-fold domains"/>
    <property type="match status" value="1"/>
</dbReference>
<protein>
    <submittedName>
        <fullName evidence="3">Dehydrogenase</fullName>
    </submittedName>
</protein>
<comment type="caution">
    <text evidence="3">The sequence shown here is derived from an EMBL/GenBank/DDBJ whole genome shotgun (WGS) entry which is preliminary data.</text>
</comment>
<dbReference type="PANTHER" id="PTHR43249:SF1">
    <property type="entry name" value="D-GLUCOSIDE 3-DEHYDROGENASE"/>
    <property type="match status" value="1"/>
</dbReference>
<evidence type="ECO:0000313" key="3">
    <source>
        <dbReference type="EMBL" id="MDQ0345277.1"/>
    </source>
</evidence>
<gene>
    <name evidence="3" type="ORF">J2S14_004133</name>
</gene>
<feature type="domain" description="GFO/IDH/MocA-like oxidoreductase" evidence="2">
    <location>
        <begin position="129"/>
        <end position="241"/>
    </location>
</feature>
<sequence>MLKIGVVGTGWIATRHMDALIKEEGVQIAAVCDINEKRVQEIASKYGVVPFTDYVQMFNESNLDMVLICTPPGIRIGPISEAAKRGIACFIEKPPAFNEEEAVEINRVIEETGILAGVGFMYRYSGAVEKAKELIGDTAVPIIRSVYVCGLAINPDWPKWFFNKSLSGGPLLDQAIHVIDASRYLVDQTSGDIAELQAFGSNLSIPKTDEFTIEDSHVLNIRYKNGTIQNHTQSWAINPNYANIELISNDFHLKIDLNPEPYAYYRSKLTGVYKNTPIHYDFKDEDFYVTEMKTFLEAVRTNNKDLIRSPYYDALKTLRVMLHANKSVEENKGVLV</sequence>
<dbReference type="PANTHER" id="PTHR43249">
    <property type="entry name" value="UDP-N-ACETYL-2-AMINO-2-DEOXY-D-GLUCURONATE OXIDASE"/>
    <property type="match status" value="1"/>
</dbReference>
<dbReference type="EMBL" id="JAUSUO010000015">
    <property type="protein sequence ID" value="MDQ0345277.1"/>
    <property type="molecule type" value="Genomic_DNA"/>
</dbReference>
<organism evidence="3 4">
    <name type="scientific">Lederbergia wuyishanensis</name>
    <dbReference type="NCBI Taxonomy" id="1347903"/>
    <lineage>
        <taxon>Bacteria</taxon>
        <taxon>Bacillati</taxon>
        <taxon>Bacillota</taxon>
        <taxon>Bacilli</taxon>
        <taxon>Bacillales</taxon>
        <taxon>Bacillaceae</taxon>
        <taxon>Lederbergia</taxon>
    </lineage>
</organism>
<dbReference type="Gene3D" id="3.30.360.10">
    <property type="entry name" value="Dihydrodipicolinate Reductase, domain 2"/>
    <property type="match status" value="1"/>
</dbReference>
<name>A0ABU0DA31_9BACI</name>